<reference evidence="1" key="1">
    <citation type="submission" date="2016-07" db="EMBL/GenBank/DDBJ databases">
        <authorList>
            <person name="Bretaudeau A."/>
        </authorList>
    </citation>
    <scope>NUCLEOTIDE SEQUENCE</scope>
    <source>
        <strain evidence="1">Rice</strain>
        <tissue evidence="1">Whole body</tissue>
    </source>
</reference>
<proteinExistence type="predicted"/>
<protein>
    <submittedName>
        <fullName evidence="1">SFRICE_025831</fullName>
    </submittedName>
</protein>
<gene>
    <name evidence="1" type="ORF">SFRICE_025831</name>
</gene>
<dbReference type="EMBL" id="ODYU01005577">
    <property type="protein sequence ID" value="SOQ46560.1"/>
    <property type="molecule type" value="Genomic_DNA"/>
</dbReference>
<dbReference type="AlphaFoldDB" id="A0A2H1W0D0"/>
<evidence type="ECO:0000313" key="1">
    <source>
        <dbReference type="EMBL" id="SOQ46560.1"/>
    </source>
</evidence>
<organism evidence="1">
    <name type="scientific">Spodoptera frugiperda</name>
    <name type="common">Fall armyworm</name>
    <dbReference type="NCBI Taxonomy" id="7108"/>
    <lineage>
        <taxon>Eukaryota</taxon>
        <taxon>Metazoa</taxon>
        <taxon>Ecdysozoa</taxon>
        <taxon>Arthropoda</taxon>
        <taxon>Hexapoda</taxon>
        <taxon>Insecta</taxon>
        <taxon>Pterygota</taxon>
        <taxon>Neoptera</taxon>
        <taxon>Endopterygota</taxon>
        <taxon>Lepidoptera</taxon>
        <taxon>Glossata</taxon>
        <taxon>Ditrysia</taxon>
        <taxon>Noctuoidea</taxon>
        <taxon>Noctuidae</taxon>
        <taxon>Amphipyrinae</taxon>
        <taxon>Spodoptera</taxon>
    </lineage>
</organism>
<sequence>MFIHTYIHIVTPLIPEGEMSTLWLVMPLWWSRGGAYCHIPCTFLNSVLLLGKFRKSEKSNTLPDPGIEPETPCRTCDHSTKEASLTANRKLLKANPPLTSVTGNHHGVQCVKLSFWWWNIESKDIIETNV</sequence>
<name>A0A2H1W0D0_SPOFR</name>
<accession>A0A2H1W0D0</accession>